<dbReference type="GO" id="GO:0005524">
    <property type="term" value="F:ATP binding"/>
    <property type="evidence" value="ECO:0007669"/>
    <property type="project" value="UniProtKB-UniRule"/>
</dbReference>
<evidence type="ECO:0000256" key="9">
    <source>
        <dbReference type="ARBA" id="ARBA00047937"/>
    </source>
</evidence>
<dbReference type="RefSeq" id="WP_155110960.1">
    <property type="nucleotide sequence ID" value="NZ_WMIB01000001.1"/>
</dbReference>
<organism evidence="12 13">
    <name type="scientific">Metabacillus mangrovi</name>
    <dbReference type="NCBI Taxonomy" id="1491830"/>
    <lineage>
        <taxon>Bacteria</taxon>
        <taxon>Bacillati</taxon>
        <taxon>Bacillota</taxon>
        <taxon>Bacilli</taxon>
        <taxon>Bacillales</taxon>
        <taxon>Bacillaceae</taxon>
        <taxon>Metabacillus</taxon>
    </lineage>
</organism>
<comment type="similarity">
    <text evidence="2 10">Belongs to the class-II aminoacyl-tRNA synthetase family.</text>
</comment>
<comment type="subunit">
    <text evidence="10">Tetramer of two alpha and two beta subunits.</text>
</comment>
<dbReference type="EMBL" id="WMIB01000001">
    <property type="protein sequence ID" value="MTH52460.1"/>
    <property type="molecule type" value="Genomic_DNA"/>
</dbReference>
<evidence type="ECO:0000256" key="5">
    <source>
        <dbReference type="ARBA" id="ARBA00022741"/>
    </source>
</evidence>
<feature type="domain" description="DALR anticodon binding" evidence="11">
    <location>
        <begin position="580"/>
        <end position="678"/>
    </location>
</feature>
<dbReference type="PRINTS" id="PR01045">
    <property type="entry name" value="TRNASYNTHGB"/>
</dbReference>
<reference evidence="12 13" key="1">
    <citation type="journal article" date="2017" name="Int. J. Syst. Evol. Microbiol.">
        <title>Bacillus mangrovi sp. nov., isolated from a sediment sample from a mangrove forest.</title>
        <authorList>
            <person name="Gupta V."/>
            <person name="Singh P.K."/>
            <person name="Korpole S."/>
            <person name="Tanuku N.R.S."/>
            <person name="Pinnaka A.K."/>
        </authorList>
    </citation>
    <scope>NUCLEOTIDE SEQUENCE [LARGE SCALE GENOMIC DNA]</scope>
    <source>
        <strain evidence="12 13">KCTC 33872</strain>
    </source>
</reference>
<dbReference type="PROSITE" id="PS50861">
    <property type="entry name" value="AA_TRNA_LIGASE_II_GLYAB"/>
    <property type="match status" value="1"/>
</dbReference>
<dbReference type="AlphaFoldDB" id="A0A7X2S2R8"/>
<evidence type="ECO:0000256" key="7">
    <source>
        <dbReference type="ARBA" id="ARBA00022917"/>
    </source>
</evidence>
<comment type="caution">
    <text evidence="12">The sequence shown here is derived from an EMBL/GenBank/DDBJ whole genome shotgun (WGS) entry which is preliminary data.</text>
</comment>
<dbReference type="PANTHER" id="PTHR30075">
    <property type="entry name" value="GLYCYL-TRNA SYNTHETASE"/>
    <property type="match status" value="1"/>
</dbReference>
<comment type="subcellular location">
    <subcellularLocation>
        <location evidence="1 10">Cytoplasm</location>
    </subcellularLocation>
</comment>
<keyword evidence="7 10" id="KW-0648">Protein biosynthesis</keyword>
<protein>
    <recommendedName>
        <fullName evidence="10">Glycine--tRNA ligase beta subunit</fullName>
        <ecNumber evidence="10">6.1.1.14</ecNumber>
    </recommendedName>
    <alternativeName>
        <fullName evidence="10">Glycyl-tRNA synthetase beta subunit</fullName>
        <shortName evidence="10">GlyRS</shortName>
    </alternativeName>
</protein>
<keyword evidence="5 10" id="KW-0547">Nucleotide-binding</keyword>
<dbReference type="GO" id="GO:0006426">
    <property type="term" value="P:glycyl-tRNA aminoacylation"/>
    <property type="evidence" value="ECO:0007669"/>
    <property type="project" value="UniProtKB-UniRule"/>
</dbReference>
<evidence type="ECO:0000256" key="1">
    <source>
        <dbReference type="ARBA" id="ARBA00004496"/>
    </source>
</evidence>
<keyword evidence="3 10" id="KW-0963">Cytoplasm</keyword>
<evidence type="ECO:0000256" key="6">
    <source>
        <dbReference type="ARBA" id="ARBA00022840"/>
    </source>
</evidence>
<dbReference type="EC" id="6.1.1.14" evidence="10"/>
<dbReference type="GO" id="GO:0006420">
    <property type="term" value="P:arginyl-tRNA aminoacylation"/>
    <property type="evidence" value="ECO:0007669"/>
    <property type="project" value="InterPro"/>
</dbReference>
<dbReference type="HAMAP" id="MF_00255">
    <property type="entry name" value="Gly_tRNA_synth_beta"/>
    <property type="match status" value="1"/>
</dbReference>
<evidence type="ECO:0000313" key="12">
    <source>
        <dbReference type="EMBL" id="MTH52460.1"/>
    </source>
</evidence>
<keyword evidence="13" id="KW-1185">Reference proteome</keyword>
<gene>
    <name evidence="10" type="primary">glyS</name>
    <name evidence="12" type="ORF">GKZ89_03500</name>
</gene>
<dbReference type="Pfam" id="PF02092">
    <property type="entry name" value="tRNA_synt_2f"/>
    <property type="match status" value="1"/>
</dbReference>
<dbReference type="GO" id="GO:0004820">
    <property type="term" value="F:glycine-tRNA ligase activity"/>
    <property type="evidence" value="ECO:0007669"/>
    <property type="project" value="UniProtKB-UniRule"/>
</dbReference>
<dbReference type="Pfam" id="PF05746">
    <property type="entry name" value="DALR_1"/>
    <property type="match status" value="1"/>
</dbReference>
<evidence type="ECO:0000256" key="10">
    <source>
        <dbReference type="HAMAP-Rule" id="MF_00255"/>
    </source>
</evidence>
<dbReference type="PANTHER" id="PTHR30075:SF2">
    <property type="entry name" value="GLYCINE--TRNA LIGASE, CHLOROPLASTIC_MITOCHONDRIAL 2"/>
    <property type="match status" value="1"/>
</dbReference>
<comment type="catalytic activity">
    <reaction evidence="9 10">
        <text>tRNA(Gly) + glycine + ATP = glycyl-tRNA(Gly) + AMP + diphosphate</text>
        <dbReference type="Rhea" id="RHEA:16013"/>
        <dbReference type="Rhea" id="RHEA-COMP:9664"/>
        <dbReference type="Rhea" id="RHEA-COMP:9683"/>
        <dbReference type="ChEBI" id="CHEBI:30616"/>
        <dbReference type="ChEBI" id="CHEBI:33019"/>
        <dbReference type="ChEBI" id="CHEBI:57305"/>
        <dbReference type="ChEBI" id="CHEBI:78442"/>
        <dbReference type="ChEBI" id="CHEBI:78522"/>
        <dbReference type="ChEBI" id="CHEBI:456215"/>
        <dbReference type="EC" id="6.1.1.14"/>
    </reaction>
</comment>
<dbReference type="Proteomes" id="UP000434639">
    <property type="component" value="Unassembled WGS sequence"/>
</dbReference>
<evidence type="ECO:0000259" key="11">
    <source>
        <dbReference type="Pfam" id="PF05746"/>
    </source>
</evidence>
<dbReference type="InterPro" id="IPR006194">
    <property type="entry name" value="Gly-tRNA-synth_heterodimer"/>
</dbReference>
<evidence type="ECO:0000256" key="8">
    <source>
        <dbReference type="ARBA" id="ARBA00023146"/>
    </source>
</evidence>
<dbReference type="InterPro" id="IPR015944">
    <property type="entry name" value="Gly-tRNA-synth_bsu"/>
</dbReference>
<keyword evidence="4 10" id="KW-0436">Ligase</keyword>
<dbReference type="NCBIfam" id="TIGR00211">
    <property type="entry name" value="glyS"/>
    <property type="match status" value="1"/>
</dbReference>
<dbReference type="OrthoDB" id="9775440at2"/>
<sequence length="688" mass="77441">MSKRDLLLEIRLEELPARFVTDAMNQLGDKTDKWLKEQNIPFGEIQLFSTPRRLAILVSDLAEKQEDVSEEAKGPAKKIAQDGEGNWSKAALGFCRGQGASPEDIYFKEINGIEYVHVMKHVKGQPAMDLLKNLDKVLLSLTFPKNMRWGSLDIRYARPVKSILALFGSEIIPFSIAGVQSGNSTSGHRFLGSESFTVEEPDLYKTLLRQQFVIADPAERKQMIREQLADLARENEWVIPVDETLLEEVNNLVEYPTALFGQYEEEYLTLPEEVLVTTMKEHQRYFPVKDQNGMLLAKFITVRNGNSDHIEQVARGNEKVLRARLSDAAFFYREDHKLQIGEALEKLEKIVFHEELGSLGDKVRRVTALTDALTARLELSGTVREDARRAAEISKFDLVSHMVYEFPELQGVMGEKYAKLLGERETVAAAVNEHYSPRHSEDPVPASEAGAAVALADKLDTICSFFSIGMIPTGSQDPYALRRQASGIVQILLAYDWEIPLPELFQLGLANRGADTGKWIEDLTGFFKMRAKYVMDEKQIRYDLVDAVLRSSQIEITSMIKRAVILSEQTASNGFKETIEALSRVLNIAGKAGETAQVSPELFENSHERELHQKAEAVISEYYEAADKADYKTAFAGLKSLTPEITAYFEHTMIMADDENVKANRLAQMKQLADVIRSFADMNSINVK</sequence>
<dbReference type="SUPFAM" id="SSF109604">
    <property type="entry name" value="HD-domain/PDEase-like"/>
    <property type="match status" value="1"/>
</dbReference>
<dbReference type="GO" id="GO:0004814">
    <property type="term" value="F:arginine-tRNA ligase activity"/>
    <property type="evidence" value="ECO:0007669"/>
    <property type="project" value="InterPro"/>
</dbReference>
<dbReference type="GO" id="GO:0005829">
    <property type="term" value="C:cytosol"/>
    <property type="evidence" value="ECO:0007669"/>
    <property type="project" value="TreeGrafter"/>
</dbReference>
<evidence type="ECO:0000256" key="2">
    <source>
        <dbReference type="ARBA" id="ARBA00008226"/>
    </source>
</evidence>
<evidence type="ECO:0000256" key="4">
    <source>
        <dbReference type="ARBA" id="ARBA00022598"/>
    </source>
</evidence>
<name>A0A7X2S2R8_9BACI</name>
<proteinExistence type="inferred from homology"/>
<keyword evidence="8 10" id="KW-0030">Aminoacyl-tRNA synthetase</keyword>
<keyword evidence="6 10" id="KW-0067">ATP-binding</keyword>
<accession>A0A7X2S2R8</accession>
<evidence type="ECO:0000313" key="13">
    <source>
        <dbReference type="Proteomes" id="UP000434639"/>
    </source>
</evidence>
<dbReference type="InterPro" id="IPR008909">
    <property type="entry name" value="DALR_anticod-bd"/>
</dbReference>
<evidence type="ECO:0000256" key="3">
    <source>
        <dbReference type="ARBA" id="ARBA00022490"/>
    </source>
</evidence>